<dbReference type="PANTHER" id="PTHR24126">
    <property type="entry name" value="ANKYRIN REPEAT, PH AND SEC7 DOMAIN CONTAINING PROTEIN SECG-RELATED"/>
    <property type="match status" value="1"/>
</dbReference>
<evidence type="ECO:0000259" key="4">
    <source>
        <dbReference type="PROSITE" id="PS50181"/>
    </source>
</evidence>
<dbReference type="InterPro" id="IPR036047">
    <property type="entry name" value="F-box-like_dom_sf"/>
</dbReference>
<evidence type="ECO:0000313" key="5">
    <source>
        <dbReference type="EMBL" id="RAL00858.1"/>
    </source>
</evidence>
<dbReference type="Proteomes" id="UP000249402">
    <property type="component" value="Unassembled WGS sequence"/>
</dbReference>
<dbReference type="InterPro" id="IPR036770">
    <property type="entry name" value="Ankyrin_rpt-contain_sf"/>
</dbReference>
<feature type="repeat" description="ANK" evidence="3">
    <location>
        <begin position="126"/>
        <end position="158"/>
    </location>
</feature>
<dbReference type="EMBL" id="KZ824438">
    <property type="protein sequence ID" value="RAL00858.1"/>
    <property type="molecule type" value="Genomic_DNA"/>
</dbReference>
<dbReference type="GeneID" id="37226344"/>
<dbReference type="SUPFAM" id="SSF81383">
    <property type="entry name" value="F-box domain"/>
    <property type="match status" value="1"/>
</dbReference>
<dbReference type="OrthoDB" id="539213at2759"/>
<dbReference type="SMART" id="SM00248">
    <property type="entry name" value="ANK"/>
    <property type="match status" value="4"/>
</dbReference>
<organism evidence="5 6">
    <name type="scientific">Aspergillus ibericus CBS 121593</name>
    <dbReference type="NCBI Taxonomy" id="1448316"/>
    <lineage>
        <taxon>Eukaryota</taxon>
        <taxon>Fungi</taxon>
        <taxon>Dikarya</taxon>
        <taxon>Ascomycota</taxon>
        <taxon>Pezizomycotina</taxon>
        <taxon>Eurotiomycetes</taxon>
        <taxon>Eurotiomycetidae</taxon>
        <taxon>Eurotiales</taxon>
        <taxon>Aspergillaceae</taxon>
        <taxon>Aspergillus</taxon>
        <taxon>Aspergillus subgen. Circumdati</taxon>
    </lineage>
</organism>
<keyword evidence="1" id="KW-0677">Repeat</keyword>
<dbReference type="PROSITE" id="PS50088">
    <property type="entry name" value="ANK_REPEAT"/>
    <property type="match status" value="1"/>
</dbReference>
<dbReference type="Gene3D" id="1.25.40.20">
    <property type="entry name" value="Ankyrin repeat-containing domain"/>
    <property type="match status" value="2"/>
</dbReference>
<keyword evidence="6" id="KW-1185">Reference proteome</keyword>
<accession>A0A395H1Y3</accession>
<name>A0A395H1Y3_9EURO</name>
<evidence type="ECO:0000256" key="3">
    <source>
        <dbReference type="PROSITE-ProRule" id="PRU00023"/>
    </source>
</evidence>
<reference evidence="5 6" key="1">
    <citation type="submission" date="2018-02" db="EMBL/GenBank/DDBJ databases">
        <title>The genomes of Aspergillus section Nigri reveals drivers in fungal speciation.</title>
        <authorList>
            <consortium name="DOE Joint Genome Institute"/>
            <person name="Vesth T.C."/>
            <person name="Nybo J."/>
            <person name="Theobald S."/>
            <person name="Brandl J."/>
            <person name="Frisvad J.C."/>
            <person name="Nielsen K.F."/>
            <person name="Lyhne E.K."/>
            <person name="Kogle M.E."/>
            <person name="Kuo A."/>
            <person name="Riley R."/>
            <person name="Clum A."/>
            <person name="Nolan M."/>
            <person name="Lipzen A."/>
            <person name="Salamov A."/>
            <person name="Henrissat B."/>
            <person name="Wiebenga A."/>
            <person name="De vries R.P."/>
            <person name="Grigoriev I.V."/>
            <person name="Mortensen U.H."/>
            <person name="Andersen M.R."/>
            <person name="Baker S.E."/>
        </authorList>
    </citation>
    <scope>NUCLEOTIDE SEQUENCE [LARGE SCALE GENOMIC DNA]</scope>
    <source>
        <strain evidence="5 6">CBS 121593</strain>
    </source>
</reference>
<evidence type="ECO:0000256" key="1">
    <source>
        <dbReference type="ARBA" id="ARBA00022737"/>
    </source>
</evidence>
<dbReference type="PROSITE" id="PS50297">
    <property type="entry name" value="ANK_REP_REGION"/>
    <property type="match status" value="1"/>
</dbReference>
<dbReference type="SUPFAM" id="SSF48403">
    <property type="entry name" value="Ankyrin repeat"/>
    <property type="match status" value="1"/>
</dbReference>
<dbReference type="InterPro" id="IPR001810">
    <property type="entry name" value="F-box_dom"/>
</dbReference>
<dbReference type="PROSITE" id="PS50181">
    <property type="entry name" value="FBOX"/>
    <property type="match status" value="1"/>
</dbReference>
<proteinExistence type="predicted"/>
<evidence type="ECO:0000256" key="2">
    <source>
        <dbReference type="ARBA" id="ARBA00023043"/>
    </source>
</evidence>
<gene>
    <name evidence="5" type="ORF">BO80DRAFT_445173</name>
</gene>
<feature type="domain" description="F-box" evidence="4">
    <location>
        <begin position="5"/>
        <end position="53"/>
    </location>
</feature>
<dbReference type="VEuPathDB" id="FungiDB:BO80DRAFT_445173"/>
<dbReference type="STRING" id="1448316.A0A395H1Y3"/>
<dbReference type="PANTHER" id="PTHR24126:SF14">
    <property type="entry name" value="ANK_REP_REGION DOMAIN-CONTAINING PROTEIN"/>
    <property type="match status" value="1"/>
</dbReference>
<dbReference type="InterPro" id="IPR002110">
    <property type="entry name" value="Ankyrin_rpt"/>
</dbReference>
<dbReference type="AlphaFoldDB" id="A0A395H1Y3"/>
<sequence>MNNQIFPLSALPEELVLYIIKELDNQSLSLLGLTCKWLYRICRVELLHIAKRIGRPEQRFFDKLDVRIMEDHDVRSGMTEEDYADELWNPENFAEEPFSGAVERGAYDSVKFFLEAGLSANTFNLHRITMLHAAVGAGHVDIVRLLLENGADVTLTIRGGLTPLDKVCDAPASTQRELARLLLEAGSKVKFMESLLLAIFRTEGHALLLQMLIEKNDLNLHTWRNRDSGFTALHLAAEIDGANEAGDKASAVKCVLHHAPELLNEFGSQYPWDEPQTALIGAIRSGSQANGVCLIERGITLAVNHDRNTPRYDALEQLNQAAFRRKPDVIRALLARPEMTAYGSLDWNPEIESEIIASMLGQLFKGDGTLIRQSVEVMKLLVEGRHFPHDARLINSCGSITKDKRRKTDRENCEVMLELLEKAMPSEHPQ</sequence>
<keyword evidence="2 3" id="KW-0040">ANK repeat</keyword>
<evidence type="ECO:0000313" key="6">
    <source>
        <dbReference type="Proteomes" id="UP000249402"/>
    </source>
</evidence>
<protein>
    <submittedName>
        <fullName evidence="5">Ankyrin</fullName>
    </submittedName>
</protein>
<dbReference type="RefSeq" id="XP_025575185.1">
    <property type="nucleotide sequence ID" value="XM_025721479.1"/>
</dbReference>
<dbReference type="Pfam" id="PF12796">
    <property type="entry name" value="Ank_2"/>
    <property type="match status" value="1"/>
</dbReference>